<gene>
    <name evidence="1" type="ORF">FHR92_003541</name>
</gene>
<protein>
    <submittedName>
        <fullName evidence="1">Uncharacterized protein</fullName>
    </submittedName>
</protein>
<organism evidence="1 2">
    <name type="scientific">Fontibacillus solani</name>
    <dbReference type="NCBI Taxonomy" id="1572857"/>
    <lineage>
        <taxon>Bacteria</taxon>
        <taxon>Bacillati</taxon>
        <taxon>Bacillota</taxon>
        <taxon>Bacilli</taxon>
        <taxon>Bacillales</taxon>
        <taxon>Paenibacillaceae</taxon>
        <taxon>Fontibacillus</taxon>
    </lineage>
</organism>
<evidence type="ECO:0000313" key="2">
    <source>
        <dbReference type="Proteomes" id="UP000567067"/>
    </source>
</evidence>
<accession>A0A7W3SVJ6</accession>
<proteinExistence type="predicted"/>
<dbReference type="AlphaFoldDB" id="A0A7W3SVJ6"/>
<keyword evidence="2" id="KW-1185">Reference proteome</keyword>
<comment type="caution">
    <text evidence="1">The sequence shown here is derived from an EMBL/GenBank/DDBJ whole genome shotgun (WGS) entry which is preliminary data.</text>
</comment>
<dbReference type="Proteomes" id="UP000567067">
    <property type="component" value="Unassembled WGS sequence"/>
</dbReference>
<dbReference type="RefSeq" id="WP_182537704.1">
    <property type="nucleotide sequence ID" value="NZ_JACJIP010000025.1"/>
</dbReference>
<evidence type="ECO:0000313" key="1">
    <source>
        <dbReference type="EMBL" id="MBA9087061.1"/>
    </source>
</evidence>
<reference evidence="1 2" key="1">
    <citation type="submission" date="2020-08" db="EMBL/GenBank/DDBJ databases">
        <title>Genomic Encyclopedia of Type Strains, Phase III (KMG-III): the genomes of soil and plant-associated and newly described type strains.</title>
        <authorList>
            <person name="Whitman W."/>
        </authorList>
    </citation>
    <scope>NUCLEOTIDE SEQUENCE [LARGE SCALE GENOMIC DNA]</scope>
    <source>
        <strain evidence="1 2">CECT 8693</strain>
    </source>
</reference>
<name>A0A7W3SVJ6_9BACL</name>
<dbReference type="EMBL" id="JACJIP010000025">
    <property type="protein sequence ID" value="MBA9087061.1"/>
    <property type="molecule type" value="Genomic_DNA"/>
</dbReference>
<sequence length="130" mass="14617">MDIGRKIYYDRVTGNILVDTGQRTGHVQETTQEEDYTIYKALAERVPETVGCLQLEYGQYAQNFAECNGCCVNPDTLELEFSYPDPNDPESHEPVYRKPLSVEVDELKAADVENKQAIADLTMTMAAMMG</sequence>